<dbReference type="EMBL" id="CAJVPJ010004637">
    <property type="protein sequence ID" value="CAG8654106.1"/>
    <property type="molecule type" value="Genomic_DNA"/>
</dbReference>
<sequence length="228" mass="25717">SYYIKNEFPTAICDNEIISAIDVTDFPSQYLVPEINSDVLEKRDFDNAGLDIGTSKTITDSMVTHLLFRTLDLDSWPLIVKYKPHCELIIDDVSVSADPEFVIKIENSSLMVIESDKRKKISKSNGFGEAQLAAEMLSLGDENNRLAEEHRNQTIFGVRIISTYVTLYKTVISATYWEELNRGLPDQSVVIKRWPGANGLRTGFNLAEPDGRQAVLTALVKIRQYLLQ</sequence>
<reference evidence="1" key="1">
    <citation type="submission" date="2021-06" db="EMBL/GenBank/DDBJ databases">
        <authorList>
            <person name="Kallberg Y."/>
            <person name="Tangrot J."/>
            <person name="Rosling A."/>
        </authorList>
    </citation>
    <scope>NUCLEOTIDE SEQUENCE</scope>
    <source>
        <strain evidence="1">IA702</strain>
    </source>
</reference>
<gene>
    <name evidence="1" type="ORF">POCULU_LOCUS10107</name>
</gene>
<protein>
    <submittedName>
        <fullName evidence="1">10299_t:CDS:1</fullName>
    </submittedName>
</protein>
<evidence type="ECO:0000313" key="2">
    <source>
        <dbReference type="Proteomes" id="UP000789572"/>
    </source>
</evidence>
<feature type="non-terminal residue" evidence="1">
    <location>
        <position position="1"/>
    </location>
</feature>
<keyword evidence="2" id="KW-1185">Reference proteome</keyword>
<evidence type="ECO:0000313" key="1">
    <source>
        <dbReference type="EMBL" id="CAG8654106.1"/>
    </source>
</evidence>
<dbReference type="OrthoDB" id="2408098at2759"/>
<comment type="caution">
    <text evidence="1">The sequence shown here is derived from an EMBL/GenBank/DDBJ whole genome shotgun (WGS) entry which is preliminary data.</text>
</comment>
<proteinExistence type="predicted"/>
<dbReference type="Proteomes" id="UP000789572">
    <property type="component" value="Unassembled WGS sequence"/>
</dbReference>
<dbReference type="AlphaFoldDB" id="A0A9N9DYP5"/>
<name>A0A9N9DYP5_9GLOM</name>
<organism evidence="1 2">
    <name type="scientific">Paraglomus occultum</name>
    <dbReference type="NCBI Taxonomy" id="144539"/>
    <lineage>
        <taxon>Eukaryota</taxon>
        <taxon>Fungi</taxon>
        <taxon>Fungi incertae sedis</taxon>
        <taxon>Mucoromycota</taxon>
        <taxon>Glomeromycotina</taxon>
        <taxon>Glomeromycetes</taxon>
        <taxon>Paraglomerales</taxon>
        <taxon>Paraglomeraceae</taxon>
        <taxon>Paraglomus</taxon>
    </lineage>
</organism>
<accession>A0A9N9DYP5</accession>